<name>C8ZKF4_9CAUD</name>
<accession>C8ZKF4</accession>
<reference evidence="2" key="1">
    <citation type="journal article" date="2010" name="Virology">
        <title>Molecular and physiological analysis of three Pseudomonas aeruginosa phages belonging to the "N4-like viruses".</title>
        <authorList>
            <person name="Ceyssens P.J."/>
            <person name="Brabban A."/>
            <person name="Rogge L."/>
            <person name="Lewis M.S."/>
            <person name="Pickard D."/>
            <person name="Goulding D."/>
            <person name="Dougan G."/>
            <person name="Nob en J.P."/>
            <person name="Kropinski A."/>
            <person name="Kutter E."/>
            <person name="Lavigne R."/>
        </authorList>
    </citation>
    <scope>NUCLEOTIDE SEQUENCE [LARGE SCALE GENOMIC DNA]</scope>
</reference>
<organism evidence="1 2">
    <name type="scientific">Pseudomonas phage LUZ7</name>
    <dbReference type="NCBI Taxonomy" id="655097"/>
    <lineage>
        <taxon>Viruses</taxon>
        <taxon>Duplodnaviria</taxon>
        <taxon>Heunggongvirae</taxon>
        <taxon>Uroviricota</taxon>
        <taxon>Caudoviricetes</taxon>
        <taxon>Schitoviridae</taxon>
        <taxon>Migulavirinae</taxon>
        <taxon>Luzseptimavirus</taxon>
        <taxon>Luzseptimavirus LUZ7</taxon>
    </lineage>
</organism>
<dbReference type="OrthoDB" id="24714at10239"/>
<dbReference type="KEGG" id="vg:8684407"/>
<dbReference type="EMBL" id="FN422398">
    <property type="protein sequence ID" value="CAZ66196.1"/>
    <property type="molecule type" value="Genomic_DNA"/>
</dbReference>
<evidence type="ECO:0000313" key="1">
    <source>
        <dbReference type="EMBL" id="CAZ66196.1"/>
    </source>
</evidence>
<protein>
    <submittedName>
        <fullName evidence="1">Uncharacterized protein</fullName>
    </submittedName>
</protein>
<sequence>MHIKLSPVVVLPGDSTELEASVTGDSIRVSGVDYDFSQLPEGGYLPATAIEGAPFSGGITRKGGEIYLTLVFPIRGDFSEEARFPKPIHIKKDGIVEFPQ</sequence>
<dbReference type="Proteomes" id="UP000002615">
    <property type="component" value="Segment"/>
</dbReference>
<dbReference type="RefSeq" id="YP_003358337.1">
    <property type="nucleotide sequence ID" value="NC_013691.1"/>
</dbReference>
<evidence type="ECO:0000313" key="2">
    <source>
        <dbReference type="Proteomes" id="UP000002615"/>
    </source>
</evidence>
<keyword evidence="2" id="KW-1185">Reference proteome</keyword>
<dbReference type="GeneID" id="8684407"/>
<proteinExistence type="predicted"/>